<dbReference type="AlphaFoldDB" id="A0A4R8TQ40"/>
<dbReference type="Proteomes" id="UP000295604">
    <property type="component" value="Unassembled WGS sequence"/>
</dbReference>
<evidence type="ECO:0008006" key="4">
    <source>
        <dbReference type="Google" id="ProtNLM"/>
    </source>
</evidence>
<dbReference type="GO" id="GO:1901135">
    <property type="term" value="P:carbohydrate derivative metabolic process"/>
    <property type="evidence" value="ECO:0007669"/>
    <property type="project" value="UniProtKB-ARBA"/>
</dbReference>
<protein>
    <recommendedName>
        <fullName evidence="4">Glycosyl transferase</fullName>
    </recommendedName>
</protein>
<dbReference type="PANTHER" id="PTHR46830:SF2">
    <property type="entry name" value="ALPHA-1,4-N-ACETYLGLUCOSAMINYLTRANSFERASE"/>
    <property type="match status" value="1"/>
</dbReference>
<gene>
    <name evidence="2" type="ORF">C8034_v008082</name>
</gene>
<sequence length="396" mass="45036">MSLPTAEPQRHLPKCLSSLPAPRWLPQWTKGQHSPRLVIRVIAGLLLTGVLLTTMESATSYQPVRSTVSALRREDKIPNQMNFVWALYDPRAELNFSFEHYLCMYSAWYHFKPDRMYFHTNADAAKIERARSGTAGKWARLMLAMPGVEVRWMEAPRQTRHGFPLAFKEHMSDFMRVKAVHDYGGVYVDFDVQALRDVAPLRRSGFAAVVGRQRNHEANSGTFMSQKGGRVVKMWMDKMHDVYDGRWTTHSNVALTKIAERHVRDPGEVLIVDIEAFAPVGWDPGDAVRLFGLHNETAASGLDAVAAGEPLPEYDEAPPVDWEHGEHMPWPYDFSAAYLLHAFTPDWDKVPVDGVHEITPRYVLQRQSNYARAVYPVVRDMYNKGLVTLDDTESGM</sequence>
<reference evidence="2 3" key="1">
    <citation type="submission" date="2018-11" db="EMBL/GenBank/DDBJ databases">
        <title>Genome sequence and assembly of Colletotrichum sidae.</title>
        <authorList>
            <person name="Gan P."/>
            <person name="Shirasu K."/>
        </authorList>
    </citation>
    <scope>NUCLEOTIDE SEQUENCE [LARGE SCALE GENOMIC DNA]</scope>
    <source>
        <strain evidence="2 3">CBS 518.97</strain>
    </source>
</reference>
<dbReference type="InterPro" id="IPR007577">
    <property type="entry name" value="GlycoTrfase_DXD_sugar-bd_CS"/>
</dbReference>
<dbReference type="Gene3D" id="3.90.550.20">
    <property type="match status" value="1"/>
</dbReference>
<dbReference type="SUPFAM" id="SSF53448">
    <property type="entry name" value="Nucleotide-diphospho-sugar transferases"/>
    <property type="match status" value="1"/>
</dbReference>
<evidence type="ECO:0000313" key="3">
    <source>
        <dbReference type="Proteomes" id="UP000295604"/>
    </source>
</evidence>
<dbReference type="InterPro" id="IPR029044">
    <property type="entry name" value="Nucleotide-diphossugar_trans"/>
</dbReference>
<dbReference type="Pfam" id="PF04488">
    <property type="entry name" value="Gly_transf_sug"/>
    <property type="match status" value="1"/>
</dbReference>
<name>A0A4R8TQ40_9PEZI</name>
<proteinExistence type="inferred from homology"/>
<comment type="similarity">
    <text evidence="1">Belongs to the glycosyltransferase 32 family.</text>
</comment>
<accession>A0A4R8TQ40</accession>
<evidence type="ECO:0000256" key="1">
    <source>
        <dbReference type="ARBA" id="ARBA00009003"/>
    </source>
</evidence>
<comment type="caution">
    <text evidence="2">The sequence shown here is derived from an EMBL/GenBank/DDBJ whole genome shotgun (WGS) entry which is preliminary data.</text>
</comment>
<dbReference type="PANTHER" id="PTHR46830">
    <property type="entry name" value="TRANSFERASE, PUTATIVE-RELATED"/>
    <property type="match status" value="1"/>
</dbReference>
<dbReference type="EMBL" id="QAPF01000029">
    <property type="protein sequence ID" value="TEA20720.1"/>
    <property type="molecule type" value="Genomic_DNA"/>
</dbReference>
<evidence type="ECO:0000313" key="2">
    <source>
        <dbReference type="EMBL" id="TEA20720.1"/>
    </source>
</evidence>
<organism evidence="2 3">
    <name type="scientific">Colletotrichum sidae</name>
    <dbReference type="NCBI Taxonomy" id="1347389"/>
    <lineage>
        <taxon>Eukaryota</taxon>
        <taxon>Fungi</taxon>
        <taxon>Dikarya</taxon>
        <taxon>Ascomycota</taxon>
        <taxon>Pezizomycotina</taxon>
        <taxon>Sordariomycetes</taxon>
        <taxon>Hypocreomycetidae</taxon>
        <taxon>Glomerellales</taxon>
        <taxon>Glomerellaceae</taxon>
        <taxon>Colletotrichum</taxon>
        <taxon>Colletotrichum orbiculare species complex</taxon>
    </lineage>
</organism>
<keyword evidence="3" id="KW-1185">Reference proteome</keyword>